<proteinExistence type="predicted"/>
<dbReference type="CDD" id="cd16914">
    <property type="entry name" value="EcfT"/>
    <property type="match status" value="1"/>
</dbReference>
<dbReference type="AlphaFoldDB" id="A0A645GCT8"/>
<evidence type="ECO:0000256" key="3">
    <source>
        <dbReference type="ARBA" id="ARBA00022989"/>
    </source>
</evidence>
<feature type="transmembrane region" description="Helical" evidence="5">
    <location>
        <begin position="173"/>
        <end position="195"/>
    </location>
</feature>
<evidence type="ECO:0000256" key="5">
    <source>
        <dbReference type="SAM" id="Phobius"/>
    </source>
</evidence>
<evidence type="ECO:0000256" key="1">
    <source>
        <dbReference type="ARBA" id="ARBA00004141"/>
    </source>
</evidence>
<feature type="transmembrane region" description="Helical" evidence="5">
    <location>
        <begin position="43"/>
        <end position="61"/>
    </location>
</feature>
<evidence type="ECO:0000256" key="4">
    <source>
        <dbReference type="ARBA" id="ARBA00023136"/>
    </source>
</evidence>
<dbReference type="GO" id="GO:0005886">
    <property type="term" value="C:plasma membrane"/>
    <property type="evidence" value="ECO:0007669"/>
    <property type="project" value="UniProtKB-ARBA"/>
</dbReference>
<keyword evidence="2 5" id="KW-0812">Transmembrane</keyword>
<reference evidence="6" key="1">
    <citation type="submission" date="2019-08" db="EMBL/GenBank/DDBJ databases">
        <authorList>
            <person name="Kucharzyk K."/>
            <person name="Murdoch R.W."/>
            <person name="Higgins S."/>
            <person name="Loffler F."/>
        </authorList>
    </citation>
    <scope>NUCLEOTIDE SEQUENCE</scope>
</reference>
<feature type="transmembrane region" description="Helical" evidence="5">
    <location>
        <begin position="128"/>
        <end position="147"/>
    </location>
</feature>
<protein>
    <submittedName>
        <fullName evidence="6">Energy-coupling factor transporter transmembrane protein EcfT</fullName>
    </submittedName>
</protein>
<evidence type="ECO:0000256" key="2">
    <source>
        <dbReference type="ARBA" id="ARBA00022692"/>
    </source>
</evidence>
<keyword evidence="3 5" id="KW-1133">Transmembrane helix</keyword>
<organism evidence="6">
    <name type="scientific">bioreactor metagenome</name>
    <dbReference type="NCBI Taxonomy" id="1076179"/>
    <lineage>
        <taxon>unclassified sequences</taxon>
        <taxon>metagenomes</taxon>
        <taxon>ecological metagenomes</taxon>
    </lineage>
</organism>
<accession>A0A645GCT8</accession>
<comment type="subcellular location">
    <subcellularLocation>
        <location evidence="1">Membrane</location>
        <topology evidence="1">Multi-pass membrane protein</topology>
    </subcellularLocation>
</comment>
<dbReference type="EMBL" id="VSSQ01069905">
    <property type="protein sequence ID" value="MPN21834.1"/>
    <property type="molecule type" value="Genomic_DNA"/>
</dbReference>
<gene>
    <name evidence="6" type="primary">ecfT_68</name>
    <name evidence="6" type="ORF">SDC9_169216</name>
</gene>
<feature type="transmembrane region" description="Helical" evidence="5">
    <location>
        <begin position="73"/>
        <end position="95"/>
    </location>
</feature>
<comment type="caution">
    <text evidence="6">The sequence shown here is derived from an EMBL/GenBank/DDBJ whole genome shotgun (WGS) entry which is preliminary data.</text>
</comment>
<dbReference type="InterPro" id="IPR003339">
    <property type="entry name" value="ABC/ECF_trnsptr_transmembrane"/>
</dbReference>
<name>A0A645GCT8_9ZZZZ</name>
<keyword evidence="4 5" id="KW-0472">Membrane</keyword>
<sequence>MRAGLRFLLPLAALTAVLNPLFNHQGVTILLYFRNGNPLTLESVWYGLVMACVLVAMICWFSCYNRVMTSDKFVYLFGRIAPAFSLLLSITLRFIPRFRERFSRVSAAQRCVGCDIRTGGAAHRLRNILTIFSAMVTWALEGAIVTADSMRCRGHGLPGRTAFSLYRFSRRDAFSLVFLLLGGSFIAAAGWLGALRWRYIPIMYGEPVSVCNLGAFVTYLAICLFPLIVDGKEAIVWRSLRFRI</sequence>
<feature type="transmembrane region" description="Helical" evidence="5">
    <location>
        <begin position="207"/>
        <end position="229"/>
    </location>
</feature>
<evidence type="ECO:0000313" key="6">
    <source>
        <dbReference type="EMBL" id="MPN21834.1"/>
    </source>
</evidence>